<feature type="compositionally biased region" description="Polar residues" evidence="1">
    <location>
        <begin position="51"/>
        <end position="62"/>
    </location>
</feature>
<reference evidence="2" key="1">
    <citation type="submission" date="2023-08" db="EMBL/GenBank/DDBJ databases">
        <title>Black Yeasts Isolated from many extreme environments.</title>
        <authorList>
            <person name="Coleine C."/>
            <person name="Stajich J.E."/>
            <person name="Selbmann L."/>
        </authorList>
    </citation>
    <scope>NUCLEOTIDE SEQUENCE</scope>
    <source>
        <strain evidence="2">CCFEE 5810</strain>
    </source>
</reference>
<feature type="compositionally biased region" description="Basic and acidic residues" evidence="1">
    <location>
        <begin position="63"/>
        <end position="93"/>
    </location>
</feature>
<gene>
    <name evidence="2" type="ORF">LTR97_003642</name>
</gene>
<feature type="region of interest" description="Disordered" evidence="1">
    <location>
        <begin position="165"/>
        <end position="196"/>
    </location>
</feature>
<dbReference type="SUPFAM" id="SSF57959">
    <property type="entry name" value="Leucine zipper domain"/>
    <property type="match status" value="1"/>
</dbReference>
<dbReference type="CDD" id="cd14688">
    <property type="entry name" value="bZIP_YAP"/>
    <property type="match status" value="1"/>
</dbReference>
<feature type="compositionally biased region" description="Polar residues" evidence="1">
    <location>
        <begin position="415"/>
        <end position="425"/>
    </location>
</feature>
<feature type="compositionally biased region" description="Low complexity" evidence="1">
    <location>
        <begin position="373"/>
        <end position="389"/>
    </location>
</feature>
<feature type="region of interest" description="Disordered" evidence="1">
    <location>
        <begin position="1"/>
        <end position="99"/>
    </location>
</feature>
<name>A0AAN7WBP9_9PEZI</name>
<proteinExistence type="predicted"/>
<sequence>MADAPWSPMNPDTKVMTSGLERQTSHGYASSESESRRTGGSIGKKRASRAGTRSVTTLSASQLERKRANDREAQRAIRQRTKEHIETLEKTVSDLRGSQESNEKIVAVTQQRNRDLEDEIAYLRSKLHEGGYIPEAPLIHGHRQSDVGVHSGQSTSPINLTSAIGSSIQRPSSASTPRSLSITTGSTGSRHGSFQQQTGYLSNAPASAVTMSDQKPMPGSQPLTAWRSHDGTSSVHPMQAPLPQVQESLHPHHAAVYHPVHQPERTEWAGTPQQYQFPVGSEPQRPQPYEVQQMPLQTSATLQNQYTQPPAQNYPPAPLPPLVTQQQAHPPAQLPQQAEYQGMGVPSPAYQVHPYQHTTPQQAYPPPQPQAPPQMYQQPGQMQMSPMQGGLPGPAGYSTPHSNMQPPPVPAMHYQTPSTPQQYAPQTMHPPLQYRDEATGRNYTMSQYPPG</sequence>
<dbReference type="Proteomes" id="UP001310594">
    <property type="component" value="Unassembled WGS sequence"/>
</dbReference>
<dbReference type="GO" id="GO:0003700">
    <property type="term" value="F:DNA-binding transcription factor activity"/>
    <property type="evidence" value="ECO:0007669"/>
    <property type="project" value="InterPro"/>
</dbReference>
<dbReference type="InterPro" id="IPR046347">
    <property type="entry name" value="bZIP_sf"/>
</dbReference>
<evidence type="ECO:0000256" key="1">
    <source>
        <dbReference type="SAM" id="MobiDB-lite"/>
    </source>
</evidence>
<evidence type="ECO:0008006" key="4">
    <source>
        <dbReference type="Google" id="ProtNLM"/>
    </source>
</evidence>
<evidence type="ECO:0000313" key="3">
    <source>
        <dbReference type="Proteomes" id="UP001310594"/>
    </source>
</evidence>
<comment type="caution">
    <text evidence="2">The sequence shown here is derived from an EMBL/GenBank/DDBJ whole genome shotgun (WGS) entry which is preliminary data.</text>
</comment>
<feature type="region of interest" description="Disordered" evidence="1">
    <location>
        <begin position="306"/>
        <end position="451"/>
    </location>
</feature>
<dbReference type="Gene3D" id="1.20.5.170">
    <property type="match status" value="1"/>
</dbReference>
<feature type="compositionally biased region" description="Low complexity" evidence="1">
    <location>
        <begin position="322"/>
        <end position="338"/>
    </location>
</feature>
<protein>
    <recommendedName>
        <fullName evidence="4">BZIP domain-containing protein</fullName>
    </recommendedName>
</protein>
<accession>A0AAN7WBP9</accession>
<dbReference type="AlphaFoldDB" id="A0AAN7WBP9"/>
<dbReference type="EMBL" id="JAVRQU010000005">
    <property type="protein sequence ID" value="KAK5702696.1"/>
    <property type="molecule type" value="Genomic_DNA"/>
</dbReference>
<evidence type="ECO:0000313" key="2">
    <source>
        <dbReference type="EMBL" id="KAK5702696.1"/>
    </source>
</evidence>
<feature type="compositionally biased region" description="Pro residues" evidence="1">
    <location>
        <begin position="312"/>
        <end position="321"/>
    </location>
</feature>
<feature type="compositionally biased region" description="Polar residues" evidence="1">
    <location>
        <begin position="441"/>
        <end position="451"/>
    </location>
</feature>
<feature type="region of interest" description="Disordered" evidence="1">
    <location>
        <begin position="208"/>
        <end position="236"/>
    </location>
</feature>
<organism evidence="2 3">
    <name type="scientific">Elasticomyces elasticus</name>
    <dbReference type="NCBI Taxonomy" id="574655"/>
    <lineage>
        <taxon>Eukaryota</taxon>
        <taxon>Fungi</taxon>
        <taxon>Dikarya</taxon>
        <taxon>Ascomycota</taxon>
        <taxon>Pezizomycotina</taxon>
        <taxon>Dothideomycetes</taxon>
        <taxon>Dothideomycetidae</taxon>
        <taxon>Mycosphaerellales</taxon>
        <taxon>Teratosphaeriaceae</taxon>
        <taxon>Elasticomyces</taxon>
    </lineage>
</organism>
<feature type="compositionally biased region" description="Pro residues" evidence="1">
    <location>
        <begin position="363"/>
        <end position="372"/>
    </location>
</feature>